<reference evidence="1" key="1">
    <citation type="submission" date="2022-08" db="EMBL/GenBank/DDBJ databases">
        <title>Genome Sequence of Fusarium decemcellulare.</title>
        <authorList>
            <person name="Buettner E."/>
        </authorList>
    </citation>
    <scope>NUCLEOTIDE SEQUENCE</scope>
    <source>
        <strain evidence="1">Babe19</strain>
    </source>
</reference>
<protein>
    <submittedName>
        <fullName evidence="1">Uncharacterized protein</fullName>
    </submittedName>
</protein>
<evidence type="ECO:0000313" key="1">
    <source>
        <dbReference type="EMBL" id="KAJ3526334.1"/>
    </source>
</evidence>
<dbReference type="EMBL" id="JANRMS010001751">
    <property type="protein sequence ID" value="KAJ3526334.1"/>
    <property type="molecule type" value="Genomic_DNA"/>
</dbReference>
<dbReference type="Proteomes" id="UP001148629">
    <property type="component" value="Unassembled WGS sequence"/>
</dbReference>
<name>A0ACC1RV16_9HYPO</name>
<sequence length="276" mass="29900">MRFFSWLAVVGSTVASIGVSAKYASKPTILLVSGAAHTPKHFEPLMHLLESSGYAVHNPRLPSNAIYPPENSHYRDIDVAREIAEQLAHQGKRIIVLMHSYGGIVGTNGLAGLGLEERARKGLNGGIEWLAYMAAIVPAKGEMASDTAALGGGPGITLNTTIIDNRISVVENPEKMFYHDLSPEALKSALAELTAFSTHPPTVTVRNEAWRYIRVSYLKCDEDRAIPPKTQQAMIDRVVSMGVDVDVTSCNASHSPFLSQPQTVVDWITSLPTVGR</sequence>
<evidence type="ECO:0000313" key="2">
    <source>
        <dbReference type="Proteomes" id="UP001148629"/>
    </source>
</evidence>
<keyword evidence="2" id="KW-1185">Reference proteome</keyword>
<proteinExistence type="predicted"/>
<comment type="caution">
    <text evidence="1">The sequence shown here is derived from an EMBL/GenBank/DDBJ whole genome shotgun (WGS) entry which is preliminary data.</text>
</comment>
<accession>A0ACC1RV16</accession>
<organism evidence="1 2">
    <name type="scientific">Fusarium decemcellulare</name>
    <dbReference type="NCBI Taxonomy" id="57161"/>
    <lineage>
        <taxon>Eukaryota</taxon>
        <taxon>Fungi</taxon>
        <taxon>Dikarya</taxon>
        <taxon>Ascomycota</taxon>
        <taxon>Pezizomycotina</taxon>
        <taxon>Sordariomycetes</taxon>
        <taxon>Hypocreomycetidae</taxon>
        <taxon>Hypocreales</taxon>
        <taxon>Nectriaceae</taxon>
        <taxon>Fusarium</taxon>
        <taxon>Fusarium decemcellulare species complex</taxon>
    </lineage>
</organism>
<gene>
    <name evidence="1" type="ORF">NM208_g11242</name>
</gene>